<dbReference type="SMART" id="SM00895">
    <property type="entry name" value="FCD"/>
    <property type="match status" value="1"/>
</dbReference>
<dbReference type="InterPro" id="IPR000524">
    <property type="entry name" value="Tscrpt_reg_HTH_GntR"/>
</dbReference>
<dbReference type="Gene3D" id="1.10.10.10">
    <property type="entry name" value="Winged helix-like DNA-binding domain superfamily/Winged helix DNA-binding domain"/>
    <property type="match status" value="1"/>
</dbReference>
<keyword evidence="2" id="KW-0238">DNA-binding</keyword>
<evidence type="ECO:0000256" key="2">
    <source>
        <dbReference type="ARBA" id="ARBA00023125"/>
    </source>
</evidence>
<dbReference type="InterPro" id="IPR036388">
    <property type="entry name" value="WH-like_DNA-bd_sf"/>
</dbReference>
<dbReference type="SUPFAM" id="SSF48008">
    <property type="entry name" value="GntR ligand-binding domain-like"/>
    <property type="match status" value="1"/>
</dbReference>
<dbReference type="PANTHER" id="PTHR43537:SF45">
    <property type="entry name" value="GNTR FAMILY REGULATORY PROTEIN"/>
    <property type="match status" value="1"/>
</dbReference>
<evidence type="ECO:0000313" key="5">
    <source>
        <dbReference type="EMBL" id="RVU23120.1"/>
    </source>
</evidence>
<dbReference type="InterPro" id="IPR036390">
    <property type="entry name" value="WH_DNA-bd_sf"/>
</dbReference>
<dbReference type="GO" id="GO:0003677">
    <property type="term" value="F:DNA binding"/>
    <property type="evidence" value="ECO:0007669"/>
    <property type="project" value="UniProtKB-KW"/>
</dbReference>
<dbReference type="InterPro" id="IPR008920">
    <property type="entry name" value="TF_FadR/GntR_C"/>
</dbReference>
<dbReference type="EMBL" id="RZYA01000008">
    <property type="protein sequence ID" value="RVU23120.1"/>
    <property type="molecule type" value="Genomic_DNA"/>
</dbReference>
<dbReference type="Pfam" id="PF07729">
    <property type="entry name" value="FCD"/>
    <property type="match status" value="1"/>
</dbReference>
<dbReference type="OrthoDB" id="5182935at2"/>
<keyword evidence="1" id="KW-0805">Transcription regulation</keyword>
<proteinExistence type="predicted"/>
<keyword evidence="6" id="KW-1185">Reference proteome</keyword>
<protein>
    <submittedName>
        <fullName evidence="5">GntR family transcriptional regulator</fullName>
    </submittedName>
</protein>
<organism evidence="5 6">
    <name type="scientific">Streptomyces antnestii</name>
    <dbReference type="NCBI Taxonomy" id="2494256"/>
    <lineage>
        <taxon>Bacteria</taxon>
        <taxon>Bacillati</taxon>
        <taxon>Actinomycetota</taxon>
        <taxon>Actinomycetes</taxon>
        <taxon>Kitasatosporales</taxon>
        <taxon>Streptomycetaceae</taxon>
        <taxon>Streptomyces</taxon>
    </lineage>
</organism>
<evidence type="ECO:0000259" key="4">
    <source>
        <dbReference type="PROSITE" id="PS50949"/>
    </source>
</evidence>
<gene>
    <name evidence="5" type="ORF">EOT10_18880</name>
</gene>
<dbReference type="CDD" id="cd07377">
    <property type="entry name" value="WHTH_GntR"/>
    <property type="match status" value="1"/>
</dbReference>
<name>A0A3S2XU70_9ACTN</name>
<evidence type="ECO:0000256" key="1">
    <source>
        <dbReference type="ARBA" id="ARBA00023015"/>
    </source>
</evidence>
<reference evidence="5 6" key="1">
    <citation type="submission" date="2019-01" db="EMBL/GenBank/DDBJ databases">
        <title>Genome sequences of Streptomyces and Rhizobium isolates collected from root and soil.</title>
        <authorList>
            <person name="Chhettri S."/>
            <person name="Sevigny J.L."/>
            <person name="Sen A."/>
            <person name="Ennis N."/>
            <person name="Tisa L."/>
        </authorList>
    </citation>
    <scope>NUCLEOTIDE SEQUENCE [LARGE SCALE GENOMIC DNA]</scope>
    <source>
        <strain evidence="5 6">San01</strain>
    </source>
</reference>
<dbReference type="Gene3D" id="1.20.120.530">
    <property type="entry name" value="GntR ligand-binding domain-like"/>
    <property type="match status" value="1"/>
</dbReference>
<evidence type="ECO:0000256" key="3">
    <source>
        <dbReference type="ARBA" id="ARBA00023163"/>
    </source>
</evidence>
<dbReference type="SMART" id="SM00345">
    <property type="entry name" value="HTH_GNTR"/>
    <property type="match status" value="1"/>
</dbReference>
<evidence type="ECO:0000313" key="6">
    <source>
        <dbReference type="Proteomes" id="UP000283128"/>
    </source>
</evidence>
<dbReference type="Pfam" id="PF00392">
    <property type="entry name" value="GntR"/>
    <property type="match status" value="1"/>
</dbReference>
<keyword evidence="3" id="KW-0804">Transcription</keyword>
<comment type="caution">
    <text evidence="5">The sequence shown here is derived from an EMBL/GenBank/DDBJ whole genome shotgun (WGS) entry which is preliminary data.</text>
</comment>
<dbReference type="GO" id="GO:0003700">
    <property type="term" value="F:DNA-binding transcription factor activity"/>
    <property type="evidence" value="ECO:0007669"/>
    <property type="project" value="InterPro"/>
</dbReference>
<dbReference type="InterPro" id="IPR011711">
    <property type="entry name" value="GntR_C"/>
</dbReference>
<dbReference type="SUPFAM" id="SSF46785">
    <property type="entry name" value="Winged helix' DNA-binding domain"/>
    <property type="match status" value="1"/>
</dbReference>
<accession>A0A3S2XU70</accession>
<dbReference type="Proteomes" id="UP000283128">
    <property type="component" value="Unassembled WGS sequence"/>
</dbReference>
<sequence length="264" mass="29623">MQCTHRIQWIHGRQWVCGNGFLPQGGRQGRRGNVKPLRSDPRDARPLGVRVYEHLRDEIVSGALEADAPLVQEQLAERLGVSRTPLRDALNRLAHEDLVTWMPGSGYIVNALKPDDIAEVYQVRQSLETLALRLACGRHDRAQLSRLVALIEDMAASDPLDAVAQFELNRSFHMALIEPCGNALLLRMIDTLWDHPVNRRITRSYVDDAGNVPLMVTEHRAIFEAARAGDEDLLIRLATEHMYTGYRETLPEGSDVELLPGEGV</sequence>
<dbReference type="PANTHER" id="PTHR43537">
    <property type="entry name" value="TRANSCRIPTIONAL REGULATOR, GNTR FAMILY"/>
    <property type="match status" value="1"/>
</dbReference>
<dbReference type="PROSITE" id="PS50949">
    <property type="entry name" value="HTH_GNTR"/>
    <property type="match status" value="1"/>
</dbReference>
<dbReference type="AlphaFoldDB" id="A0A3S2XU70"/>
<feature type="domain" description="HTH gntR-type" evidence="4">
    <location>
        <begin position="45"/>
        <end position="112"/>
    </location>
</feature>